<sequence>MRQVLKNVGTWWNDEDISLVELEGNEVYALVGWNTECYTECWKCTGEYNTEASAELYTLTPIYEDEDCDILVGYEIEKN</sequence>
<evidence type="ECO:0008006" key="3">
    <source>
        <dbReference type="Google" id="ProtNLM"/>
    </source>
</evidence>
<name>A0A1I6C0I0_9BACI</name>
<dbReference type="GeneID" id="93713225"/>
<evidence type="ECO:0000313" key="1">
    <source>
        <dbReference type="EMBL" id="SFQ86702.1"/>
    </source>
</evidence>
<proteinExistence type="predicted"/>
<reference evidence="1 2" key="1">
    <citation type="submission" date="2016-10" db="EMBL/GenBank/DDBJ databases">
        <authorList>
            <person name="Varghese N."/>
            <person name="Submissions S."/>
        </authorList>
    </citation>
    <scope>NUCLEOTIDE SEQUENCE [LARGE SCALE GENOMIC DNA]</scope>
    <source>
        <strain evidence="1 2">DSM 13796</strain>
    </source>
</reference>
<gene>
    <name evidence="1" type="ORF">SAMN02745910_04703</name>
</gene>
<dbReference type="Proteomes" id="UP000182762">
    <property type="component" value="Unassembled WGS sequence"/>
</dbReference>
<protein>
    <recommendedName>
        <fullName evidence="3">Phage protein</fullName>
    </recommendedName>
</protein>
<evidence type="ECO:0000313" key="2">
    <source>
        <dbReference type="Proteomes" id="UP000182762"/>
    </source>
</evidence>
<organism evidence="1 2">
    <name type="scientific">Priestia endophytica DSM 13796</name>
    <dbReference type="NCBI Taxonomy" id="1121089"/>
    <lineage>
        <taxon>Bacteria</taxon>
        <taxon>Bacillati</taxon>
        <taxon>Bacillota</taxon>
        <taxon>Bacilli</taxon>
        <taxon>Bacillales</taxon>
        <taxon>Bacillaceae</taxon>
        <taxon>Priestia</taxon>
    </lineage>
</organism>
<dbReference type="RefSeq" id="WP_061802850.1">
    <property type="nucleotide sequence ID" value="NZ_FOXX01000019.1"/>
</dbReference>
<accession>A0A1I6C0I0</accession>
<comment type="caution">
    <text evidence="1">The sequence shown here is derived from an EMBL/GenBank/DDBJ whole genome shotgun (WGS) entry which is preliminary data.</text>
</comment>
<keyword evidence="2" id="KW-1185">Reference proteome</keyword>
<dbReference type="EMBL" id="FOXX01000019">
    <property type="protein sequence ID" value="SFQ86702.1"/>
    <property type="molecule type" value="Genomic_DNA"/>
</dbReference>